<sequence length="319" mass="35720">MGREAKQQYLSGGGVKKLGVLNPTTVNVAARISKGFKVPRVTPVKKLGVLNPTTVNVAARISKGFKVPRVTPVCAKPNPGATESSPNGSESPPKGSEFEGFFKCTKCDFVCSSTDRIGLHYKEDHPEIFQRGFRCKKCNAHYDTKIGLDAHVCILATETEEGFKNRMWQESRERDRVKELETKLIEKYGRAFQVFESSDSDDYAWILSTKEEAKIRSDARALVRVRFTDNRTLEVTFHPWETIQSLVDFLVEVISRPVPFHLFTTPPSKPRKQLNEFYLDFYCVGLVPCGVVYFASDAPIGDGDAPLLKEDVSISSDVE</sequence>
<dbReference type="SUPFAM" id="SSF54236">
    <property type="entry name" value="Ubiquitin-like"/>
    <property type="match status" value="1"/>
</dbReference>
<name>A0ABD3DD77_9LAMI</name>
<dbReference type="Gene3D" id="3.30.160.60">
    <property type="entry name" value="Classic Zinc Finger"/>
    <property type="match status" value="1"/>
</dbReference>
<dbReference type="InterPro" id="IPR044232">
    <property type="entry name" value="PUX1"/>
</dbReference>
<gene>
    <name evidence="2" type="primary">PUX1_3</name>
    <name evidence="2" type="ORF">CASFOL_014620</name>
</gene>
<organism evidence="2 3">
    <name type="scientific">Castilleja foliolosa</name>
    <dbReference type="NCBI Taxonomy" id="1961234"/>
    <lineage>
        <taxon>Eukaryota</taxon>
        <taxon>Viridiplantae</taxon>
        <taxon>Streptophyta</taxon>
        <taxon>Embryophyta</taxon>
        <taxon>Tracheophyta</taxon>
        <taxon>Spermatophyta</taxon>
        <taxon>Magnoliopsida</taxon>
        <taxon>eudicotyledons</taxon>
        <taxon>Gunneridae</taxon>
        <taxon>Pentapetalae</taxon>
        <taxon>asterids</taxon>
        <taxon>lamiids</taxon>
        <taxon>Lamiales</taxon>
        <taxon>Orobanchaceae</taxon>
        <taxon>Pedicularideae</taxon>
        <taxon>Castillejinae</taxon>
        <taxon>Castilleja</taxon>
    </lineage>
</organism>
<dbReference type="PANTHER" id="PTHR47557:SF2">
    <property type="entry name" value="PLANT UBX DOMAIN-CONTAINING PROTEIN 1"/>
    <property type="match status" value="1"/>
</dbReference>
<keyword evidence="3" id="KW-1185">Reference proteome</keyword>
<feature type="domain" description="C2H2-type" evidence="1">
    <location>
        <begin position="104"/>
        <end position="125"/>
    </location>
</feature>
<dbReference type="InterPro" id="IPR029071">
    <property type="entry name" value="Ubiquitin-like_domsf"/>
</dbReference>
<proteinExistence type="predicted"/>
<dbReference type="Proteomes" id="UP001632038">
    <property type="component" value="Unassembled WGS sequence"/>
</dbReference>
<evidence type="ECO:0000313" key="2">
    <source>
        <dbReference type="EMBL" id="KAL3639652.1"/>
    </source>
</evidence>
<dbReference type="Gene3D" id="3.10.20.90">
    <property type="entry name" value="Phosphatidylinositol 3-kinase Catalytic Subunit, Chain A, domain 1"/>
    <property type="match status" value="1"/>
</dbReference>
<reference evidence="3" key="1">
    <citation type="journal article" date="2024" name="IScience">
        <title>Strigolactones Initiate the Formation of Haustorium-like Structures in Castilleja.</title>
        <authorList>
            <person name="Buerger M."/>
            <person name="Peterson D."/>
            <person name="Chory J."/>
        </authorList>
    </citation>
    <scope>NUCLEOTIDE SEQUENCE [LARGE SCALE GENOMIC DNA]</scope>
</reference>
<accession>A0ABD3DD77</accession>
<protein>
    <submittedName>
        <fullName evidence="2">Plant UBX domain-containing protein 1</fullName>
    </submittedName>
</protein>
<evidence type="ECO:0000259" key="1">
    <source>
        <dbReference type="PROSITE" id="PS00028"/>
    </source>
</evidence>
<comment type="caution">
    <text evidence="2">The sequence shown here is derived from an EMBL/GenBank/DDBJ whole genome shotgun (WGS) entry which is preliminary data.</text>
</comment>
<dbReference type="EMBL" id="JAVIJP010000017">
    <property type="protein sequence ID" value="KAL3639652.1"/>
    <property type="molecule type" value="Genomic_DNA"/>
</dbReference>
<dbReference type="AlphaFoldDB" id="A0ABD3DD77"/>
<dbReference type="PANTHER" id="PTHR47557">
    <property type="entry name" value="PLANT UBX DOMAIN-CONTAINING PROTEIN 1"/>
    <property type="match status" value="1"/>
</dbReference>
<evidence type="ECO:0000313" key="3">
    <source>
        <dbReference type="Proteomes" id="UP001632038"/>
    </source>
</evidence>
<dbReference type="InterPro" id="IPR013087">
    <property type="entry name" value="Znf_C2H2_type"/>
</dbReference>
<dbReference type="PROSITE" id="PS00028">
    <property type="entry name" value="ZINC_FINGER_C2H2_1"/>
    <property type="match status" value="1"/>
</dbReference>